<keyword evidence="1" id="KW-0732">Signal</keyword>
<proteinExistence type="predicted"/>
<reference evidence="2" key="1">
    <citation type="submission" date="2018-02" db="EMBL/GenBank/DDBJ databases">
        <title>Rhizophora mucronata_Transcriptome.</title>
        <authorList>
            <person name="Meera S.P."/>
            <person name="Sreeshan A."/>
            <person name="Augustine A."/>
        </authorList>
    </citation>
    <scope>NUCLEOTIDE SEQUENCE</scope>
    <source>
        <tissue evidence="2">Leaf</tissue>
    </source>
</reference>
<feature type="chain" id="PRO_5015131750" evidence="1">
    <location>
        <begin position="29"/>
        <end position="45"/>
    </location>
</feature>
<name>A0A2P2J239_RHIMU</name>
<protein>
    <submittedName>
        <fullName evidence="2">Uncharacterized protein</fullName>
    </submittedName>
</protein>
<sequence>MMSNEVEITILLLYWLLCTWSSWRLSDAIICDLYSTKFLKGEGGS</sequence>
<evidence type="ECO:0000313" key="2">
    <source>
        <dbReference type="EMBL" id="MBW87566.1"/>
    </source>
</evidence>
<dbReference type="AlphaFoldDB" id="A0A2P2J239"/>
<feature type="signal peptide" evidence="1">
    <location>
        <begin position="1"/>
        <end position="28"/>
    </location>
</feature>
<dbReference type="EMBL" id="GGEC01007083">
    <property type="protein sequence ID" value="MBW87566.1"/>
    <property type="molecule type" value="Transcribed_RNA"/>
</dbReference>
<accession>A0A2P2J239</accession>
<organism evidence="2">
    <name type="scientific">Rhizophora mucronata</name>
    <name type="common">Asiatic mangrove</name>
    <dbReference type="NCBI Taxonomy" id="61149"/>
    <lineage>
        <taxon>Eukaryota</taxon>
        <taxon>Viridiplantae</taxon>
        <taxon>Streptophyta</taxon>
        <taxon>Embryophyta</taxon>
        <taxon>Tracheophyta</taxon>
        <taxon>Spermatophyta</taxon>
        <taxon>Magnoliopsida</taxon>
        <taxon>eudicotyledons</taxon>
        <taxon>Gunneridae</taxon>
        <taxon>Pentapetalae</taxon>
        <taxon>rosids</taxon>
        <taxon>fabids</taxon>
        <taxon>Malpighiales</taxon>
        <taxon>Rhizophoraceae</taxon>
        <taxon>Rhizophora</taxon>
    </lineage>
</organism>
<evidence type="ECO:0000256" key="1">
    <source>
        <dbReference type="SAM" id="SignalP"/>
    </source>
</evidence>